<evidence type="ECO:0000313" key="2">
    <source>
        <dbReference type="EMBL" id="OGK20185.1"/>
    </source>
</evidence>
<accession>A0A1F7GN15</accession>
<evidence type="ECO:0008006" key="4">
    <source>
        <dbReference type="Google" id="ProtNLM"/>
    </source>
</evidence>
<name>A0A1F7GN15_9BACT</name>
<organism evidence="2 3">
    <name type="scientific">Candidatus Roizmanbacteria bacterium RIFCSPHIGHO2_01_FULL_39_8</name>
    <dbReference type="NCBI Taxonomy" id="1802033"/>
    <lineage>
        <taxon>Bacteria</taxon>
        <taxon>Candidatus Roizmaniibacteriota</taxon>
    </lineage>
</organism>
<keyword evidence="1" id="KW-1277">Toxin-antitoxin system</keyword>
<dbReference type="InterPro" id="IPR004386">
    <property type="entry name" value="Toxin_YafQ-like"/>
</dbReference>
<dbReference type="Pfam" id="PF15738">
    <property type="entry name" value="YafQ_toxin"/>
    <property type="match status" value="1"/>
</dbReference>
<evidence type="ECO:0000256" key="1">
    <source>
        <dbReference type="ARBA" id="ARBA00022649"/>
    </source>
</evidence>
<dbReference type="EMBL" id="MFZI01000039">
    <property type="protein sequence ID" value="OGK20185.1"/>
    <property type="molecule type" value="Genomic_DNA"/>
</dbReference>
<dbReference type="NCBIfam" id="TIGR02385">
    <property type="entry name" value="RelE_StbE"/>
    <property type="match status" value="1"/>
</dbReference>
<dbReference type="AlphaFoldDB" id="A0A1F7GN15"/>
<comment type="caution">
    <text evidence="2">The sequence shown here is derived from an EMBL/GenBank/DDBJ whole genome shotgun (WGS) entry which is preliminary data.</text>
</comment>
<evidence type="ECO:0000313" key="3">
    <source>
        <dbReference type="Proteomes" id="UP000177026"/>
    </source>
</evidence>
<dbReference type="InterPro" id="IPR035093">
    <property type="entry name" value="RelE/ParE_toxin_dom_sf"/>
</dbReference>
<dbReference type="Gene3D" id="3.30.2310.20">
    <property type="entry name" value="RelE-like"/>
    <property type="match status" value="1"/>
</dbReference>
<sequence length="85" mass="10148">MIVQYHKEFLKRFKKQPLKIKKRFKDRLTLFIHDEFDPTLNNHSLRGKYEGYRSISVTGDIRAVFKRTAQETIFVSIDSHSNLYG</sequence>
<dbReference type="InterPro" id="IPR007712">
    <property type="entry name" value="RelE/ParE_toxin"/>
</dbReference>
<reference evidence="2 3" key="1">
    <citation type="journal article" date="2016" name="Nat. Commun.">
        <title>Thousands of microbial genomes shed light on interconnected biogeochemical processes in an aquifer system.</title>
        <authorList>
            <person name="Anantharaman K."/>
            <person name="Brown C.T."/>
            <person name="Hug L.A."/>
            <person name="Sharon I."/>
            <person name="Castelle C.J."/>
            <person name="Probst A.J."/>
            <person name="Thomas B.C."/>
            <person name="Singh A."/>
            <person name="Wilkins M.J."/>
            <person name="Karaoz U."/>
            <person name="Brodie E.L."/>
            <person name="Williams K.H."/>
            <person name="Hubbard S.S."/>
            <person name="Banfield J.F."/>
        </authorList>
    </citation>
    <scope>NUCLEOTIDE SEQUENCE [LARGE SCALE GENOMIC DNA]</scope>
</reference>
<dbReference type="SUPFAM" id="SSF143011">
    <property type="entry name" value="RelE-like"/>
    <property type="match status" value="1"/>
</dbReference>
<dbReference type="Proteomes" id="UP000177026">
    <property type="component" value="Unassembled WGS sequence"/>
</dbReference>
<proteinExistence type="predicted"/>
<gene>
    <name evidence="2" type="ORF">A2866_01635</name>
</gene>
<protein>
    <recommendedName>
        <fullName evidence="4">Plasmid stabilization protein</fullName>
    </recommendedName>
</protein>